<evidence type="ECO:0000313" key="1">
    <source>
        <dbReference type="EMBL" id="WMD20185.1"/>
    </source>
</evidence>
<gene>
    <name evidence="1" type="ORF">RAS12_26840</name>
</gene>
<protein>
    <submittedName>
        <fullName evidence="1">Uncharacterized protein</fullName>
    </submittedName>
</protein>
<dbReference type="Proteomes" id="UP001234798">
    <property type="component" value="Chromosome"/>
</dbReference>
<dbReference type="RefSeq" id="WP_306943180.1">
    <property type="nucleotide sequence ID" value="NZ_CP132976.1"/>
</dbReference>
<proteinExistence type="predicted"/>
<sequence>MPPSSIREIFGQGAKEFAALATRIEAELSARSVSYKYLPLEEFSQLLVNDPAQAQRIYWYELVGRAHFAATSSLLRSAQWVKGVQISHDENLYLPFCANLRSLIESAADSLTGVAGAAQTFAENCNSINDSLRCKSHKIVISQELEDQLIHFSHGRKLVKGDDAPQAHSARRLGLT</sequence>
<dbReference type="EMBL" id="CP132976">
    <property type="protein sequence ID" value="WMD20185.1"/>
    <property type="molecule type" value="Genomic_DNA"/>
</dbReference>
<accession>A0ABY9M0B3</accession>
<name>A0ABY9M0B3_9BURK</name>
<reference evidence="1 2" key="1">
    <citation type="submission" date="2023-08" db="EMBL/GenBank/DDBJ databases">
        <title>Achromobacter seleniivolatilans sp. nov., isolated from seleniferous soil.</title>
        <authorList>
            <person name="Zhang S."/>
            <person name="Li K."/>
            <person name="Peng J."/>
            <person name="Zhao Q."/>
            <person name="Wang H."/>
            <person name="Guo Y."/>
        </authorList>
    </citation>
    <scope>NUCLEOTIDE SEQUENCE [LARGE SCALE GENOMIC DNA]</scope>
    <source>
        <strain evidence="1 2">R39</strain>
    </source>
</reference>
<evidence type="ECO:0000313" key="2">
    <source>
        <dbReference type="Proteomes" id="UP001234798"/>
    </source>
</evidence>
<keyword evidence="2" id="KW-1185">Reference proteome</keyword>
<organism evidence="1 2">
    <name type="scientific">Achromobacter seleniivolatilans</name>
    <dbReference type="NCBI Taxonomy" id="3047478"/>
    <lineage>
        <taxon>Bacteria</taxon>
        <taxon>Pseudomonadati</taxon>
        <taxon>Pseudomonadota</taxon>
        <taxon>Betaproteobacteria</taxon>
        <taxon>Burkholderiales</taxon>
        <taxon>Alcaligenaceae</taxon>
        <taxon>Achromobacter</taxon>
    </lineage>
</organism>